<name>A0A7K1XVI6_9SPHI</name>
<dbReference type="InterPro" id="IPR012334">
    <property type="entry name" value="Pectin_lyas_fold"/>
</dbReference>
<dbReference type="EMBL" id="WVHS01000001">
    <property type="protein sequence ID" value="MXV14990.1"/>
    <property type="molecule type" value="Genomic_DNA"/>
</dbReference>
<dbReference type="Pfam" id="PF14592">
    <property type="entry name" value="Chondroitinas_B"/>
    <property type="match status" value="1"/>
</dbReference>
<dbReference type="SUPFAM" id="SSF51126">
    <property type="entry name" value="Pectin lyase-like"/>
    <property type="match status" value="1"/>
</dbReference>
<organism evidence="2 3">
    <name type="scientific">Hufsiella ginkgonis</name>
    <dbReference type="NCBI Taxonomy" id="2695274"/>
    <lineage>
        <taxon>Bacteria</taxon>
        <taxon>Pseudomonadati</taxon>
        <taxon>Bacteroidota</taxon>
        <taxon>Sphingobacteriia</taxon>
        <taxon>Sphingobacteriales</taxon>
        <taxon>Sphingobacteriaceae</taxon>
        <taxon>Hufsiella</taxon>
    </lineage>
</organism>
<dbReference type="AlphaFoldDB" id="A0A7K1XVI6"/>
<evidence type="ECO:0000256" key="1">
    <source>
        <dbReference type="SAM" id="SignalP"/>
    </source>
</evidence>
<comment type="caution">
    <text evidence="2">The sequence shown here is derived from an EMBL/GenBank/DDBJ whole genome shotgun (WGS) entry which is preliminary data.</text>
</comment>
<feature type="signal peptide" evidence="1">
    <location>
        <begin position="1"/>
        <end position="27"/>
    </location>
</feature>
<dbReference type="CDD" id="cd14251">
    <property type="entry name" value="PL-6"/>
    <property type="match status" value="1"/>
</dbReference>
<dbReference type="Gene3D" id="2.160.20.10">
    <property type="entry name" value="Single-stranded right-handed beta-helix, Pectin lyase-like"/>
    <property type="match status" value="1"/>
</dbReference>
<dbReference type="InterPro" id="IPR039513">
    <property type="entry name" value="PL-6"/>
</dbReference>
<evidence type="ECO:0000313" key="3">
    <source>
        <dbReference type="Proteomes" id="UP000451233"/>
    </source>
</evidence>
<dbReference type="InterPro" id="IPR011050">
    <property type="entry name" value="Pectin_lyase_fold/virulence"/>
</dbReference>
<sequence>MRKTPFHYNLSIIFCLLLIITRYTSQAATTRVSSLAGLQKAIQNAKPGDNIVLASGSYPAAADIAVTVQGTKGNPITISSEKTGTAIIDGKGGFNLGGNASYIVIRGFKFIHASSRAASGPETSFCRWTQNSFQNAGPGENLTIAGNNHEIDHNTFQDKDAMGRFLAIRGKGVQIAQNLWIHHNYFVNYAGQGGANGAEALQFGLSGFSMSISNSVVEYNLFEKCAGEAELISVKAGGVTLRYNTIRDCPAQFTLRHGNRNEVYGNYFYRTPGLRIFGDDHRVYSNYFENCIPAITIGNGDGEVADGAKLTVHDRPDRVLIAFNTLINSKQGIVLPARKDGMGATLITIARNIISGGEVAVAIQGELKGGKWQDNLVFNAKDAGNIPVTGYQTTYPMLVRSPAETSAFHLQGSSLAIDDTPVNAYPMVTVDMDGQKRTGKFDTGADEWSTGKVTASPLYADKVGAW</sequence>
<dbReference type="RefSeq" id="WP_160905922.1">
    <property type="nucleotide sequence ID" value="NZ_WVHS01000001.1"/>
</dbReference>
<reference evidence="2 3" key="1">
    <citation type="submission" date="2019-11" db="EMBL/GenBank/DDBJ databases">
        <title>Pedobacter sp. HMF7056 Genome sequencing and assembly.</title>
        <authorList>
            <person name="Kang H."/>
            <person name="Kim H."/>
            <person name="Joh K."/>
        </authorList>
    </citation>
    <scope>NUCLEOTIDE SEQUENCE [LARGE SCALE GENOMIC DNA]</scope>
    <source>
        <strain evidence="2 3">HMF7056</strain>
    </source>
</reference>
<feature type="chain" id="PRO_5029472902" description="Lyase" evidence="1">
    <location>
        <begin position="28"/>
        <end position="466"/>
    </location>
</feature>
<gene>
    <name evidence="2" type="ORF">GS398_06740</name>
</gene>
<protein>
    <recommendedName>
        <fullName evidence="4">Lyase</fullName>
    </recommendedName>
</protein>
<evidence type="ECO:0000313" key="2">
    <source>
        <dbReference type="EMBL" id="MXV14990.1"/>
    </source>
</evidence>
<dbReference type="Proteomes" id="UP000451233">
    <property type="component" value="Unassembled WGS sequence"/>
</dbReference>
<keyword evidence="3" id="KW-1185">Reference proteome</keyword>
<evidence type="ECO:0008006" key="4">
    <source>
        <dbReference type="Google" id="ProtNLM"/>
    </source>
</evidence>
<proteinExistence type="predicted"/>
<keyword evidence="1" id="KW-0732">Signal</keyword>
<accession>A0A7K1XVI6</accession>